<name>A0A164Q4G9_9CRUS</name>
<reference evidence="1 2" key="1">
    <citation type="submission" date="2016-03" db="EMBL/GenBank/DDBJ databases">
        <title>EvidentialGene: Evidence-directed Construction of Genes on Genomes.</title>
        <authorList>
            <person name="Gilbert D.G."/>
            <person name="Choi J.-H."/>
            <person name="Mockaitis K."/>
            <person name="Colbourne J."/>
            <person name="Pfrender M."/>
        </authorList>
    </citation>
    <scope>NUCLEOTIDE SEQUENCE [LARGE SCALE GENOMIC DNA]</scope>
    <source>
        <strain evidence="1 2">Xinb3</strain>
        <tissue evidence="1">Complete organism</tissue>
    </source>
</reference>
<sequence length="65" mass="7183">MRIMNPNPPSTPAIGSGDDANPLSTTLIFVFEFLIELNAARKSYSMINVHRLMLSRTLPLVEAIP</sequence>
<comment type="caution">
    <text evidence="1">The sequence shown here is derived from an EMBL/GenBank/DDBJ whole genome shotgun (WGS) entry which is preliminary data.</text>
</comment>
<evidence type="ECO:0000313" key="1">
    <source>
        <dbReference type="EMBL" id="KZS07423.1"/>
    </source>
</evidence>
<dbReference type="Proteomes" id="UP000076858">
    <property type="component" value="Unassembled WGS sequence"/>
</dbReference>
<accession>A0A164Q4G9</accession>
<organism evidence="1 2">
    <name type="scientific">Daphnia magna</name>
    <dbReference type="NCBI Taxonomy" id="35525"/>
    <lineage>
        <taxon>Eukaryota</taxon>
        <taxon>Metazoa</taxon>
        <taxon>Ecdysozoa</taxon>
        <taxon>Arthropoda</taxon>
        <taxon>Crustacea</taxon>
        <taxon>Branchiopoda</taxon>
        <taxon>Diplostraca</taxon>
        <taxon>Cladocera</taxon>
        <taxon>Anomopoda</taxon>
        <taxon>Daphniidae</taxon>
        <taxon>Daphnia</taxon>
    </lineage>
</organism>
<protein>
    <submittedName>
        <fullName evidence="1">Uncharacterized protein</fullName>
    </submittedName>
</protein>
<evidence type="ECO:0000313" key="2">
    <source>
        <dbReference type="Proteomes" id="UP000076858"/>
    </source>
</evidence>
<proteinExistence type="predicted"/>
<keyword evidence="2" id="KW-1185">Reference proteome</keyword>
<dbReference type="EMBL" id="LRGB01002478">
    <property type="protein sequence ID" value="KZS07423.1"/>
    <property type="molecule type" value="Genomic_DNA"/>
</dbReference>
<dbReference type="AlphaFoldDB" id="A0A164Q4G9"/>
<gene>
    <name evidence="1" type="ORF">APZ42_028857</name>
</gene>